<dbReference type="AlphaFoldDB" id="A0AAE1VBA7"/>
<dbReference type="Proteomes" id="UP001291623">
    <property type="component" value="Unassembled WGS sequence"/>
</dbReference>
<protein>
    <submittedName>
        <fullName evidence="1">Uncharacterized protein</fullName>
    </submittedName>
</protein>
<comment type="caution">
    <text evidence="1">The sequence shown here is derived from an EMBL/GenBank/DDBJ whole genome shotgun (WGS) entry which is preliminary data.</text>
</comment>
<evidence type="ECO:0000313" key="2">
    <source>
        <dbReference type="Proteomes" id="UP001291623"/>
    </source>
</evidence>
<gene>
    <name evidence="1" type="ORF">RND71_023116</name>
</gene>
<dbReference type="EMBL" id="JAVYJV010000012">
    <property type="protein sequence ID" value="KAK4357506.1"/>
    <property type="molecule type" value="Genomic_DNA"/>
</dbReference>
<sequence>MSIYATAFALSVRGLRLFHRCCLDATVLDKPRDADRLFRTNRVDVAKLIVACLDGAFQLAKSLEVNLIPLEKLEKLDYLGCFLMVTAKWCVEHEKMKDLFILAEDVAYTDACTAITFPKSASKSQHPGCFLKFSELLERINPVIEPELMHLYISVLKASYSSGSNNPTTGDSLPCLSDDVYVAWKFTGFVRCDLEKL</sequence>
<proteinExistence type="predicted"/>
<reference evidence="1" key="1">
    <citation type="submission" date="2023-12" db="EMBL/GenBank/DDBJ databases">
        <title>Genome assembly of Anisodus tanguticus.</title>
        <authorList>
            <person name="Wang Y.-J."/>
        </authorList>
    </citation>
    <scope>NUCLEOTIDE SEQUENCE</scope>
    <source>
        <strain evidence="1">KB-2021</strain>
        <tissue evidence="1">Leaf</tissue>
    </source>
</reference>
<keyword evidence="2" id="KW-1185">Reference proteome</keyword>
<name>A0AAE1VBA7_9SOLA</name>
<organism evidence="1 2">
    <name type="scientific">Anisodus tanguticus</name>
    <dbReference type="NCBI Taxonomy" id="243964"/>
    <lineage>
        <taxon>Eukaryota</taxon>
        <taxon>Viridiplantae</taxon>
        <taxon>Streptophyta</taxon>
        <taxon>Embryophyta</taxon>
        <taxon>Tracheophyta</taxon>
        <taxon>Spermatophyta</taxon>
        <taxon>Magnoliopsida</taxon>
        <taxon>eudicotyledons</taxon>
        <taxon>Gunneridae</taxon>
        <taxon>Pentapetalae</taxon>
        <taxon>asterids</taxon>
        <taxon>lamiids</taxon>
        <taxon>Solanales</taxon>
        <taxon>Solanaceae</taxon>
        <taxon>Solanoideae</taxon>
        <taxon>Hyoscyameae</taxon>
        <taxon>Anisodus</taxon>
    </lineage>
</organism>
<evidence type="ECO:0000313" key="1">
    <source>
        <dbReference type="EMBL" id="KAK4357506.1"/>
    </source>
</evidence>
<accession>A0AAE1VBA7</accession>